<gene>
    <name evidence="1" type="ORF">A2U01_0008130</name>
</gene>
<dbReference type="EMBL" id="LXQA010011853">
    <property type="protein sequence ID" value="MCH87264.1"/>
    <property type="molecule type" value="Genomic_DNA"/>
</dbReference>
<evidence type="ECO:0000313" key="1">
    <source>
        <dbReference type="EMBL" id="MCH87264.1"/>
    </source>
</evidence>
<sequence>YIEFYDVMSVPMAIALSGQPLLGQPVMVKPSEAEKNLVQSTASVAGGPNGNLGPYSGGARRLYVGNLHSSITEADLRRIERDPYDMMHY</sequence>
<evidence type="ECO:0000313" key="2">
    <source>
        <dbReference type="Proteomes" id="UP000265520"/>
    </source>
</evidence>
<name>A0A392MLV5_9FABA</name>
<feature type="non-terminal residue" evidence="1">
    <location>
        <position position="1"/>
    </location>
</feature>
<dbReference type="InterPro" id="IPR035979">
    <property type="entry name" value="RBD_domain_sf"/>
</dbReference>
<dbReference type="Proteomes" id="UP000265520">
    <property type="component" value="Unassembled WGS sequence"/>
</dbReference>
<organism evidence="1 2">
    <name type="scientific">Trifolium medium</name>
    <dbReference type="NCBI Taxonomy" id="97028"/>
    <lineage>
        <taxon>Eukaryota</taxon>
        <taxon>Viridiplantae</taxon>
        <taxon>Streptophyta</taxon>
        <taxon>Embryophyta</taxon>
        <taxon>Tracheophyta</taxon>
        <taxon>Spermatophyta</taxon>
        <taxon>Magnoliopsida</taxon>
        <taxon>eudicotyledons</taxon>
        <taxon>Gunneridae</taxon>
        <taxon>Pentapetalae</taxon>
        <taxon>rosids</taxon>
        <taxon>fabids</taxon>
        <taxon>Fabales</taxon>
        <taxon>Fabaceae</taxon>
        <taxon>Papilionoideae</taxon>
        <taxon>50 kb inversion clade</taxon>
        <taxon>NPAAA clade</taxon>
        <taxon>Hologalegina</taxon>
        <taxon>IRL clade</taxon>
        <taxon>Trifolieae</taxon>
        <taxon>Trifolium</taxon>
    </lineage>
</organism>
<dbReference type="AlphaFoldDB" id="A0A392MLV5"/>
<dbReference type="SUPFAM" id="SSF54928">
    <property type="entry name" value="RNA-binding domain, RBD"/>
    <property type="match status" value="1"/>
</dbReference>
<dbReference type="GO" id="GO:0005634">
    <property type="term" value="C:nucleus"/>
    <property type="evidence" value="ECO:0007669"/>
    <property type="project" value="InterPro"/>
</dbReference>
<dbReference type="PANTHER" id="PTHR48036">
    <property type="entry name" value="SPLICING FACTOR (PAD-1), PUTATIVE (AFU_ORTHOLOGUE AFUA_1G15810)-RELATED"/>
    <property type="match status" value="1"/>
</dbReference>
<keyword evidence="2" id="KW-1185">Reference proteome</keyword>
<dbReference type="GO" id="GO:0003723">
    <property type="term" value="F:RNA binding"/>
    <property type="evidence" value="ECO:0007669"/>
    <property type="project" value="InterPro"/>
</dbReference>
<dbReference type="GO" id="GO:0006397">
    <property type="term" value="P:mRNA processing"/>
    <property type="evidence" value="ECO:0007669"/>
    <property type="project" value="InterPro"/>
</dbReference>
<reference evidence="1 2" key="1">
    <citation type="journal article" date="2018" name="Front. Plant Sci.">
        <title>Red Clover (Trifolium pratense) and Zigzag Clover (T. medium) - A Picture of Genomic Similarities and Differences.</title>
        <authorList>
            <person name="Dluhosova J."/>
            <person name="Istvanek J."/>
            <person name="Nedelnik J."/>
            <person name="Repkova J."/>
        </authorList>
    </citation>
    <scope>NUCLEOTIDE SEQUENCE [LARGE SCALE GENOMIC DNA]</scope>
    <source>
        <strain evidence="2">cv. 10/8</strain>
        <tissue evidence="1">Leaf</tissue>
    </source>
</reference>
<comment type="caution">
    <text evidence="1">The sequence shown here is derived from an EMBL/GenBank/DDBJ whole genome shotgun (WGS) entry which is preliminary data.</text>
</comment>
<proteinExistence type="predicted"/>
<protein>
    <submittedName>
        <fullName evidence="1">RNA-binding protein 39-like</fullName>
    </submittedName>
</protein>
<dbReference type="InterPro" id="IPR006509">
    <property type="entry name" value="RBM39_SF"/>
</dbReference>
<accession>A0A392MLV5</accession>